<dbReference type="EMBL" id="JASBWR010000039">
    <property type="protein sequence ID" value="KAJ9104794.1"/>
    <property type="molecule type" value="Genomic_DNA"/>
</dbReference>
<protein>
    <submittedName>
        <fullName evidence="1">Uncharacterized protein</fullName>
    </submittedName>
</protein>
<proteinExistence type="predicted"/>
<gene>
    <name evidence="1" type="ORF">QFC19_003935</name>
</gene>
<sequence length="1442" mass="156443">MSNPRTRLNPSSSTMSDLTEMPKLRSDREESLVNATSSDTTSSQILSSTREDLNVPSLVLRTGSPFQNPSQTLISPSQSILNLSQKGLASARRQQWEASSMGVMGQTPLRLYKREASNATSVDAQPITRNIVSDSSKETDSVKSAFREGETVAVQSSDAPNFNLALGESLSMNLRDETLSPSRAASYKSHRQPVPRLPPSVSGGSTRSPSHMSALKGSVTTFPMSAIPTSTGPIDSVYQMRRRLDNAGRSPSPISKSTTMNGSSGVKDTADHPPETSTGKHEEARSRAPDDPSRSAPILSQATFDQQRPAFDCAVNPPELGTICERTEDNPFNPLFRAESIMTAKNGAQMQGYQIHSATSSPLPQLNSLPHIQEPSQYAQPDSSYFNYHTGNDISDASPPLHSAPFSLAKTYSDWDSPSYAGAYAIPMSPDVNAGGAIVGGTIRLYNNSPLSKSPGKRFVGKVVDVAKKAVPAGMKQRAGNFNRIIHNDRLTFGGPTSKDRLKSYYSPAMSQVPSMVERQEAQELQPHWGNELYGTMMGTGETKPLPVIFSASEKSLIPKERELPPIPQGRILHVEDSTTDAESSGGTHVWTYEGGTRDQQGEARYPIKPDSANQEGNYAPEIEKATNPEHGMLPIPVSEKVVQDQHVRAVSLLQEEPTTGSSRDAMRDPQPVQHERGLSVFKNRQAMMRRPQHLTTPAPLKLKPKDGNAISSSKRVPPVIAVPLLSAVDDVVTETPMNAVEPLRFPLRSGQTTQTEEFDKGQSRLDTSPTKTERLKNVADWAQGAAIAPPPPANEPQNHNQEAALYRDEDRLDMRPCTPPLDGYSPLATSAGRALPSLPVVDFGAAHSGLASDHTVPHSEYHMEAVEAQERELEEGTVSPFDPKPAGNGQTGIEASSPVATSPEQRCDPRLLDRSLLNSDILCSNTESLISVPKDINAQQAISPDIVQHFDEIRAAIQLLQQSTEASKVDDSLKAALMSNKDQTGDILAKTDVVLDIISAIKEKLETFPHNAPVKSEEQRATKEPRSTILIDAPGNQPDLAEVPEAHPPVPVSEDGGNAEQPIEQNVEASSENANDALNEQVSSPICRTRWLRSLIELFAQFKQLAASMTELQIVQRDASESLTQGQSNLTGHLEHLNIWANGFNQQLRDDMHGLQRNLDGVIQTTGAIHAQNAILQRELGIGSVGGENAGEAMHSLDLRSRLDHMTSMITGILAGSDTQGAVAGRLDRIIEVLNRLQNKPEPITTEVMAAIVERENKKHIDLLRSVAMDVLKDMQNERGRMVQELSAATAVEVKKHVTHMNAQFEQTRQELERLELQRKETEETIADLLRLQSRYKGPASTRNTESKRKIAAHDPTQAHGAPTAAEYTALRPSAPCVPGANDTNPCAPSSCVGPIDAFRGSGLHTSASHAVAETVYALAAARMGRVAVVQIINQPGCCIL</sequence>
<keyword evidence="2" id="KW-1185">Reference proteome</keyword>
<comment type="caution">
    <text evidence="1">The sequence shown here is derived from an EMBL/GenBank/DDBJ whole genome shotgun (WGS) entry which is preliminary data.</text>
</comment>
<name>A0ACC2W0G8_9TREE</name>
<evidence type="ECO:0000313" key="1">
    <source>
        <dbReference type="EMBL" id="KAJ9104794.1"/>
    </source>
</evidence>
<accession>A0ACC2W0G8</accession>
<reference evidence="1" key="1">
    <citation type="submission" date="2023-04" db="EMBL/GenBank/DDBJ databases">
        <title>Draft Genome sequencing of Naganishia species isolated from polar environments using Oxford Nanopore Technology.</title>
        <authorList>
            <person name="Leo P."/>
            <person name="Venkateswaran K."/>
        </authorList>
    </citation>
    <scope>NUCLEOTIDE SEQUENCE</scope>
    <source>
        <strain evidence="1">MNA-CCFEE 5261</strain>
    </source>
</reference>
<dbReference type="Proteomes" id="UP001241377">
    <property type="component" value="Unassembled WGS sequence"/>
</dbReference>
<organism evidence="1 2">
    <name type="scientific">Naganishia cerealis</name>
    <dbReference type="NCBI Taxonomy" id="610337"/>
    <lineage>
        <taxon>Eukaryota</taxon>
        <taxon>Fungi</taxon>
        <taxon>Dikarya</taxon>
        <taxon>Basidiomycota</taxon>
        <taxon>Agaricomycotina</taxon>
        <taxon>Tremellomycetes</taxon>
        <taxon>Filobasidiales</taxon>
        <taxon>Filobasidiaceae</taxon>
        <taxon>Naganishia</taxon>
    </lineage>
</organism>
<evidence type="ECO:0000313" key="2">
    <source>
        <dbReference type="Proteomes" id="UP001241377"/>
    </source>
</evidence>